<gene>
    <name evidence="2" type="ORF">EMLFYP7_03335</name>
</gene>
<protein>
    <recommendedName>
        <fullName evidence="3">WG repeat-containing protein</fullName>
    </recommendedName>
</protein>
<evidence type="ECO:0008006" key="3">
    <source>
        <dbReference type="Google" id="ProtNLM"/>
    </source>
</evidence>
<feature type="signal peptide" evidence="1">
    <location>
        <begin position="1"/>
        <end position="21"/>
    </location>
</feature>
<dbReference type="InterPro" id="IPR032774">
    <property type="entry name" value="WG_beta_rep"/>
</dbReference>
<evidence type="ECO:0000256" key="1">
    <source>
        <dbReference type="SAM" id="SignalP"/>
    </source>
</evidence>
<reference evidence="2" key="1">
    <citation type="submission" date="2019-11" db="EMBL/GenBank/DDBJ databases">
        <authorList>
            <person name="Feng L."/>
        </authorList>
    </citation>
    <scope>NUCLEOTIDE SEQUENCE</scope>
    <source>
        <strain evidence="2">EMassiliensisLFYP7</strain>
    </source>
</reference>
<proteinExistence type="predicted"/>
<keyword evidence="1" id="KW-0732">Signal</keyword>
<sequence>MKMRCLAGALLWWAVSPLAAAQSVTYPCAYIDKTSESLERLSQCARLEKGALRLLPAVTDKTVRDDNGLFWVGIYARDWPLQDRDYYVNSRGETLSVIHFDNGPDTFSEGLVRSRDNGKMGFFDSHFKEVVPRRYDFAWPFNAGRALVCNGCKPQREKGDEHTALVGGEWFYIDRAGNRVSDIEDGPF</sequence>
<evidence type="ECO:0000313" key="2">
    <source>
        <dbReference type="EMBL" id="VYU66053.1"/>
    </source>
</evidence>
<accession>A0A6N3GQ22</accession>
<organism evidence="2">
    <name type="scientific">Phytobacter massiliensis</name>
    <dbReference type="NCBI Taxonomy" id="1485952"/>
    <lineage>
        <taxon>Bacteria</taxon>
        <taxon>Pseudomonadati</taxon>
        <taxon>Pseudomonadota</taxon>
        <taxon>Gammaproteobacteria</taxon>
        <taxon>Enterobacterales</taxon>
        <taxon>Enterobacteriaceae</taxon>
        <taxon>Phytobacter</taxon>
    </lineage>
</organism>
<dbReference type="EMBL" id="CACRTZ010000033">
    <property type="protein sequence ID" value="VYU66053.1"/>
    <property type="molecule type" value="Genomic_DNA"/>
</dbReference>
<feature type="chain" id="PRO_5026974687" description="WG repeat-containing protein" evidence="1">
    <location>
        <begin position="22"/>
        <end position="188"/>
    </location>
</feature>
<dbReference type="Pfam" id="PF14903">
    <property type="entry name" value="WG_beta_rep"/>
    <property type="match status" value="1"/>
</dbReference>
<dbReference type="AlphaFoldDB" id="A0A6N3GQ22"/>
<name>A0A6N3GQ22_9ENTR</name>